<proteinExistence type="predicted"/>
<evidence type="ECO:0000313" key="1">
    <source>
        <dbReference type="EMBL" id="RYJ38887.1"/>
    </source>
</evidence>
<gene>
    <name evidence="1" type="ORF">NU08_2112</name>
</gene>
<comment type="caution">
    <text evidence="1">The sequence shown here is derived from an EMBL/GenBank/DDBJ whole genome shotgun (WGS) entry which is preliminary data.</text>
</comment>
<name>A0A444VZ73_9FLAO</name>
<accession>A0A444VZ73</accession>
<evidence type="ECO:0000313" key="2">
    <source>
        <dbReference type="Proteomes" id="UP000290433"/>
    </source>
</evidence>
<dbReference type="Proteomes" id="UP000290433">
    <property type="component" value="Unassembled WGS sequence"/>
</dbReference>
<sequence>MICVADSNPESIMPFTEENCFLDQSSFYFKTKTLTLK</sequence>
<reference evidence="1 2" key="1">
    <citation type="submission" date="2014-12" db="EMBL/GenBank/DDBJ databases">
        <title>Genome sequence of Flavobacterium anhuiense RCM74.</title>
        <authorList>
            <person name="Kim J.F."/>
            <person name="Song J.Y."/>
            <person name="Kwak M.-J."/>
            <person name="Lee S.-W."/>
        </authorList>
    </citation>
    <scope>NUCLEOTIDE SEQUENCE [LARGE SCALE GENOMIC DNA]</scope>
    <source>
        <strain evidence="1 2">RCM74</strain>
    </source>
</reference>
<protein>
    <submittedName>
        <fullName evidence="1">Uncharacterized protein</fullName>
    </submittedName>
</protein>
<dbReference type="EMBL" id="JUIV01000006">
    <property type="protein sequence ID" value="RYJ38887.1"/>
    <property type="molecule type" value="Genomic_DNA"/>
</dbReference>
<organism evidence="1 2">
    <name type="scientific">Flavobacterium anhuiense</name>
    <dbReference type="NCBI Taxonomy" id="459526"/>
    <lineage>
        <taxon>Bacteria</taxon>
        <taxon>Pseudomonadati</taxon>
        <taxon>Bacteroidota</taxon>
        <taxon>Flavobacteriia</taxon>
        <taxon>Flavobacteriales</taxon>
        <taxon>Flavobacteriaceae</taxon>
        <taxon>Flavobacterium</taxon>
    </lineage>
</organism>
<dbReference type="AlphaFoldDB" id="A0A444VZ73"/>